<keyword evidence="9" id="KW-0969">Cilium</keyword>
<evidence type="ECO:0000313" key="10">
    <source>
        <dbReference type="Proteomes" id="UP000253034"/>
    </source>
</evidence>
<evidence type="ECO:0000256" key="5">
    <source>
        <dbReference type="ARBA" id="ARBA00022525"/>
    </source>
</evidence>
<keyword evidence="9" id="KW-0282">Flagellum</keyword>
<dbReference type="Gene3D" id="3.40.50.410">
    <property type="entry name" value="von Willebrand factor, type A domain"/>
    <property type="match status" value="1"/>
</dbReference>
<dbReference type="GO" id="GO:0044780">
    <property type="term" value="P:bacterial-type flagellum assembly"/>
    <property type="evidence" value="ECO:0007669"/>
    <property type="project" value="InterPro"/>
</dbReference>
<reference evidence="9 10" key="1">
    <citation type="submission" date="2018-07" db="EMBL/GenBank/DDBJ databases">
        <title>Genomic Encyclopedia of Type Strains, Phase IV (KMG-IV): sequencing the most valuable type-strain genomes for metagenomic binning, comparative biology and taxonomic classification.</title>
        <authorList>
            <person name="Goeker M."/>
        </authorList>
    </citation>
    <scope>NUCLEOTIDE SEQUENCE [LARGE SCALE GENOMIC DNA]</scope>
    <source>
        <strain evidence="9 10">DSM 27016</strain>
    </source>
</reference>
<evidence type="ECO:0000256" key="3">
    <source>
        <dbReference type="ARBA" id="ARBA00009677"/>
    </source>
</evidence>
<comment type="subcellular location">
    <subcellularLocation>
        <location evidence="1">Bacterial flagellum</location>
    </subcellularLocation>
    <subcellularLocation>
        <location evidence="2">Secreted</location>
    </subcellularLocation>
</comment>
<dbReference type="InterPro" id="IPR053927">
    <property type="entry name" value="FlgK_helical"/>
</dbReference>
<dbReference type="PANTHER" id="PTHR30033">
    <property type="entry name" value="FLAGELLAR HOOK-ASSOCIATED PROTEIN 1"/>
    <property type="match status" value="1"/>
</dbReference>
<gene>
    <name evidence="9" type="ORF">DFR58_11411</name>
</gene>
<proteinExistence type="inferred from homology"/>
<dbReference type="NCBIfam" id="TIGR02492">
    <property type="entry name" value="flgK_ends"/>
    <property type="match status" value="1"/>
</dbReference>
<evidence type="ECO:0000256" key="2">
    <source>
        <dbReference type="ARBA" id="ARBA00004613"/>
    </source>
</evidence>
<dbReference type="InterPro" id="IPR036465">
    <property type="entry name" value="vWFA_dom_sf"/>
</dbReference>
<dbReference type="GO" id="GO:0005576">
    <property type="term" value="C:extracellular region"/>
    <property type="evidence" value="ECO:0007669"/>
    <property type="project" value="UniProtKB-SubCell"/>
</dbReference>
<dbReference type="Pfam" id="PF06429">
    <property type="entry name" value="Flg_bbr_C"/>
    <property type="match status" value="1"/>
</dbReference>
<dbReference type="InterPro" id="IPR010930">
    <property type="entry name" value="Flg_bb/hook_C_dom"/>
</dbReference>
<evidence type="ECO:0000256" key="4">
    <source>
        <dbReference type="ARBA" id="ARBA00016244"/>
    </source>
</evidence>
<evidence type="ECO:0000256" key="1">
    <source>
        <dbReference type="ARBA" id="ARBA00004365"/>
    </source>
</evidence>
<dbReference type="SUPFAM" id="SSF64518">
    <property type="entry name" value="Phase 1 flagellin"/>
    <property type="match status" value="1"/>
</dbReference>
<evidence type="ECO:0000256" key="6">
    <source>
        <dbReference type="ARBA" id="ARBA00023143"/>
    </source>
</evidence>
<evidence type="ECO:0000259" key="7">
    <source>
        <dbReference type="Pfam" id="PF06429"/>
    </source>
</evidence>
<feature type="domain" description="Flagellar hook-associated protein FlgK helical" evidence="8">
    <location>
        <begin position="99"/>
        <end position="289"/>
    </location>
</feature>
<keyword evidence="6" id="KW-0975">Bacterial flagellum</keyword>
<feature type="domain" description="Flagellar basal-body/hook protein C-terminal" evidence="7">
    <location>
        <begin position="624"/>
        <end position="661"/>
    </location>
</feature>
<dbReference type="RefSeq" id="WP_114298219.1">
    <property type="nucleotide sequence ID" value="NZ_QPJT01000014.1"/>
</dbReference>
<keyword evidence="10" id="KW-1185">Reference proteome</keyword>
<dbReference type="AlphaFoldDB" id="A0A369B2W8"/>
<dbReference type="GO" id="GO:0009424">
    <property type="term" value="C:bacterial-type flagellum hook"/>
    <property type="evidence" value="ECO:0007669"/>
    <property type="project" value="InterPro"/>
</dbReference>
<protein>
    <recommendedName>
        <fullName evidence="4">Flagellar hook-associated protein 1</fullName>
    </recommendedName>
</protein>
<organism evidence="9 10">
    <name type="scientific">Anaerobacterium chartisolvens</name>
    <dbReference type="NCBI Taxonomy" id="1297424"/>
    <lineage>
        <taxon>Bacteria</taxon>
        <taxon>Bacillati</taxon>
        <taxon>Bacillota</taxon>
        <taxon>Clostridia</taxon>
        <taxon>Eubacteriales</taxon>
        <taxon>Oscillospiraceae</taxon>
        <taxon>Anaerobacterium</taxon>
    </lineage>
</organism>
<evidence type="ECO:0000313" key="9">
    <source>
        <dbReference type="EMBL" id="RCX14777.1"/>
    </source>
</evidence>
<evidence type="ECO:0000259" key="8">
    <source>
        <dbReference type="Pfam" id="PF22638"/>
    </source>
</evidence>
<dbReference type="Pfam" id="PF22638">
    <property type="entry name" value="FlgK_D1"/>
    <property type="match status" value="1"/>
</dbReference>
<keyword evidence="9" id="KW-0966">Cell projection</keyword>
<dbReference type="Proteomes" id="UP000253034">
    <property type="component" value="Unassembled WGS sequence"/>
</dbReference>
<comment type="caution">
    <text evidence="9">The sequence shown here is derived from an EMBL/GenBank/DDBJ whole genome shotgun (WGS) entry which is preliminary data.</text>
</comment>
<keyword evidence="5" id="KW-0964">Secreted</keyword>
<sequence>MAIGFSSYEIARSGLHVSERSLYTTGHNIANVNSKGYVRQQTMISALPYRHEFSKYGIYELGAGAGVQQVRQIRNIFLDNIYRQENTGLGYWSARDRTLQDVQDILGEPLGKGLQSSMNEFWNSWQELSKEPESLTLRALVRQRGEMLIQHVNQMGKQLDSLQSSINNEVKTNIQKVNDIIAEIGLLNTEIMKSETSGDLANDYRDRRNFLIDGLSRIIDANVREMQDGQIAISLGGHSLLDKTVQTKLYAGMDETTGVFCVPMLEGTGTHVTIKSGELKGLLESRGEVFGAKGSVENGSAYDKIDLVFAINRDVTAAQKADLISNVTAMVDSFKAKGIDVRLGYVDYDSAGYGTPVFASDLAGFTAQVNAIPYNPTAGAQGLEAVKAAEGLHFRDNALKKFMVVTNSELSTASFSVYNMSKELSGLGIHTSIISAAGAAQAQLEHIAQTTGSGVFDIATMAALSEDMYKDVKNGIYNNVHETNNIISDLKNKLNLLINIFAREVNSLHSSGKTLDGSNGGNFFAAIDGSFPMEMGNLKIDDGLLNLNNIVASESGSTGDNTIALKIANLRNNALIGKSGEETSIDDFYNWIILGIGNIGREAATISENQLKMVQAADENRQSISGVSMDEEMSNMMKFKFAYDASSRALNVIDEMMETIIMRMGLSGR</sequence>
<dbReference type="OrthoDB" id="9802553at2"/>
<dbReference type="InterPro" id="IPR002371">
    <property type="entry name" value="FlgK"/>
</dbReference>
<comment type="similarity">
    <text evidence="3">Belongs to the flagella basal body rod proteins family.</text>
</comment>
<dbReference type="EMBL" id="QPJT01000014">
    <property type="protein sequence ID" value="RCX14777.1"/>
    <property type="molecule type" value="Genomic_DNA"/>
</dbReference>
<dbReference type="PANTHER" id="PTHR30033:SF1">
    <property type="entry name" value="FLAGELLAR HOOK-ASSOCIATED PROTEIN 1"/>
    <property type="match status" value="1"/>
</dbReference>
<dbReference type="GO" id="GO:0005198">
    <property type="term" value="F:structural molecule activity"/>
    <property type="evidence" value="ECO:0007669"/>
    <property type="project" value="InterPro"/>
</dbReference>
<accession>A0A369B2W8</accession>
<dbReference type="SUPFAM" id="SSF53300">
    <property type="entry name" value="vWA-like"/>
    <property type="match status" value="1"/>
</dbReference>
<name>A0A369B2W8_9FIRM</name>